<evidence type="ECO:0000256" key="5">
    <source>
        <dbReference type="ARBA" id="ARBA00023180"/>
    </source>
</evidence>
<dbReference type="GO" id="GO:0008107">
    <property type="term" value="F:galactoside 2-alpha-L-fucosyltransferase activity"/>
    <property type="evidence" value="ECO:0007669"/>
    <property type="project" value="InterPro"/>
</dbReference>
<keyword evidence="7" id="KW-0812">Transmembrane</keyword>
<keyword evidence="6 7" id="KW-0961">Cell wall biogenesis/degradation</keyword>
<feature type="transmembrane region" description="Helical" evidence="7">
    <location>
        <begin position="38"/>
        <end position="58"/>
    </location>
</feature>
<keyword evidence="9" id="KW-1185">Reference proteome</keyword>
<keyword evidence="4 7" id="KW-0333">Golgi apparatus</keyword>
<comment type="function">
    <text evidence="7">May be involved in cell wall biosynthesis.</text>
</comment>
<protein>
    <recommendedName>
        <fullName evidence="7">Fucosyltransferase</fullName>
        <ecNumber evidence="7">2.4.1.-</ecNumber>
    </recommendedName>
</protein>
<dbReference type="OrthoDB" id="652909at2759"/>
<dbReference type="GO" id="GO:0009969">
    <property type="term" value="P:xyloglucan biosynthetic process"/>
    <property type="evidence" value="ECO:0007669"/>
    <property type="project" value="TreeGrafter"/>
</dbReference>
<accession>A0A833QCH6</accession>
<gene>
    <name evidence="8" type="ORF">FCM35_KLT14807</name>
</gene>
<dbReference type="PANTHER" id="PTHR31889:SF36">
    <property type="entry name" value="FUCOSYLTRANSFERASE"/>
    <property type="match status" value="1"/>
</dbReference>
<dbReference type="FunFam" id="3.40.50.11340:FF:000005">
    <property type="entry name" value="Galactoside 2-alpha-L-fucosyltransferase"/>
    <property type="match status" value="1"/>
</dbReference>
<organism evidence="8 9">
    <name type="scientific">Carex littledalei</name>
    <dbReference type="NCBI Taxonomy" id="544730"/>
    <lineage>
        <taxon>Eukaryota</taxon>
        <taxon>Viridiplantae</taxon>
        <taxon>Streptophyta</taxon>
        <taxon>Embryophyta</taxon>
        <taxon>Tracheophyta</taxon>
        <taxon>Spermatophyta</taxon>
        <taxon>Magnoliopsida</taxon>
        <taxon>Liliopsida</taxon>
        <taxon>Poales</taxon>
        <taxon>Cyperaceae</taxon>
        <taxon>Cyperoideae</taxon>
        <taxon>Cariceae</taxon>
        <taxon>Carex</taxon>
        <taxon>Carex subgen. Euthyceras</taxon>
    </lineage>
</organism>
<comment type="subcellular location">
    <subcellularLocation>
        <location evidence="7">Golgi apparatus</location>
        <location evidence="7">Golgi stack membrane</location>
        <topology evidence="7">Single-pass type II membrane protein</topology>
    </subcellularLocation>
</comment>
<dbReference type="GO" id="GO:0042546">
    <property type="term" value="P:cell wall biogenesis"/>
    <property type="evidence" value="ECO:0007669"/>
    <property type="project" value="InterPro"/>
</dbReference>
<dbReference type="Proteomes" id="UP000623129">
    <property type="component" value="Unassembled WGS sequence"/>
</dbReference>
<evidence type="ECO:0000256" key="1">
    <source>
        <dbReference type="ARBA" id="ARBA00010481"/>
    </source>
</evidence>
<comment type="caution">
    <text evidence="8">The sequence shown here is derived from an EMBL/GenBank/DDBJ whole genome shotgun (WGS) entry which is preliminary data.</text>
</comment>
<proteinExistence type="inferred from homology"/>
<dbReference type="InterPro" id="IPR004938">
    <property type="entry name" value="XG_FTase"/>
</dbReference>
<dbReference type="EC" id="2.4.1.-" evidence="7"/>
<dbReference type="EMBL" id="SWLB01000028">
    <property type="protein sequence ID" value="KAF3320673.1"/>
    <property type="molecule type" value="Genomic_DNA"/>
</dbReference>
<dbReference type="Gene3D" id="3.40.50.11340">
    <property type="match status" value="1"/>
</dbReference>
<keyword evidence="7" id="KW-0472">Membrane</keyword>
<sequence>MGDHEMATNEERKPCLKLEIEDDATVATRLYKKEEKKWGVPGAVLIVCLVSLPLLVIFCGGSFSSTLIWLRDVKVSVVKGLTHDSNQTSTPINNYLDGLIPSDFNKSSCRSRFEWALLRRSSPHMPSSYLLQKLRNYEALHKKCGPNTPLYKKSIEQLKSGHSVPLDCNYVVWIPINGLGNRILSLASTFLYAILTNRVLLIEMTNELDDLFCEPFPDTSWILPPDFPVKNLNQLNVNSDVTYGNMLNKHTISNDSNTTFESLHSYVYAHIVEDYHNLDRMFFCNDDQIVLGKVNWLLLKSDLYFAPSLYKLPLFEEELHLLFPAKESVFHLLAHYLIHPTNDVWGLVKRYYNSYLAKADEKIGIQVRVFSFTRVSSDVILQQILDCSKLESILPELDLNGTQAFKTNEQKSKAILVVSLYAYYYEKIKSMYYEHSIKTGELVSVYQPSHEETQNTGNQLHNKKALAEMYMLSLCDVFLTTGISTFGYVSYGLAGIKPIILMPIWNKKIPDLPCVRETSMESCHLSPANPSCKGRTMDKEKVQQYVKQCPDKGAGIKLFD</sequence>
<evidence type="ECO:0000256" key="3">
    <source>
        <dbReference type="ARBA" id="ARBA00022679"/>
    </source>
</evidence>
<dbReference type="AlphaFoldDB" id="A0A833QCH6"/>
<dbReference type="GO" id="GO:0032580">
    <property type="term" value="C:Golgi cisterna membrane"/>
    <property type="evidence" value="ECO:0007669"/>
    <property type="project" value="UniProtKB-SubCell"/>
</dbReference>
<evidence type="ECO:0000256" key="7">
    <source>
        <dbReference type="RuleBase" id="RU367004"/>
    </source>
</evidence>
<dbReference type="GO" id="GO:0071555">
    <property type="term" value="P:cell wall organization"/>
    <property type="evidence" value="ECO:0007669"/>
    <property type="project" value="UniProtKB-UniRule"/>
</dbReference>
<evidence type="ECO:0000256" key="6">
    <source>
        <dbReference type="ARBA" id="ARBA00023316"/>
    </source>
</evidence>
<dbReference type="Pfam" id="PF03254">
    <property type="entry name" value="XG_FTase"/>
    <property type="match status" value="1"/>
</dbReference>
<evidence type="ECO:0000313" key="9">
    <source>
        <dbReference type="Proteomes" id="UP000623129"/>
    </source>
</evidence>
<dbReference type="PANTHER" id="PTHR31889">
    <property type="entry name" value="FUCOSYLTRANSFERASE 2-RELATED"/>
    <property type="match status" value="1"/>
</dbReference>
<reference evidence="8" key="1">
    <citation type="submission" date="2020-01" db="EMBL/GenBank/DDBJ databases">
        <title>Genome sequence of Kobresia littledalei, the first chromosome-level genome in the family Cyperaceae.</title>
        <authorList>
            <person name="Qu G."/>
        </authorList>
    </citation>
    <scope>NUCLEOTIDE SEQUENCE</scope>
    <source>
        <strain evidence="8">C.B.Clarke</strain>
        <tissue evidence="8">Leaf</tissue>
    </source>
</reference>
<dbReference type="Gene3D" id="3.40.50.11350">
    <property type="match status" value="1"/>
</dbReference>
<keyword evidence="7" id="KW-1133">Transmembrane helix</keyword>
<evidence type="ECO:0000313" key="8">
    <source>
        <dbReference type="EMBL" id="KAF3320673.1"/>
    </source>
</evidence>
<keyword evidence="5" id="KW-0325">Glycoprotein</keyword>
<keyword evidence="2 7" id="KW-0328">Glycosyltransferase</keyword>
<comment type="similarity">
    <text evidence="1 7">Belongs to the glycosyltransferase 37 family.</text>
</comment>
<evidence type="ECO:0000256" key="4">
    <source>
        <dbReference type="ARBA" id="ARBA00023034"/>
    </source>
</evidence>
<name>A0A833QCH6_9POAL</name>
<evidence type="ECO:0000256" key="2">
    <source>
        <dbReference type="ARBA" id="ARBA00022676"/>
    </source>
</evidence>
<keyword evidence="3 7" id="KW-0808">Transferase</keyword>